<evidence type="ECO:0000313" key="4">
    <source>
        <dbReference type="Proteomes" id="UP000277007"/>
    </source>
</evidence>
<comment type="caution">
    <text evidence="3">The sequence shown here is derived from an EMBL/GenBank/DDBJ whole genome shotgun (WGS) entry which is preliminary data.</text>
</comment>
<evidence type="ECO:0000313" key="3">
    <source>
        <dbReference type="EMBL" id="RTR21498.1"/>
    </source>
</evidence>
<feature type="chain" id="PRO_5019462913" evidence="2">
    <location>
        <begin position="30"/>
        <end position="187"/>
    </location>
</feature>
<keyword evidence="1" id="KW-0812">Transmembrane</keyword>
<sequence length="187" mass="18931">MANPRIVSGGTVSALRAFGLVAVMASLLANPATGNAAAASDEDRESPRVAASVGPVGVVVVAANRKVYAFLDRLSDNAPVAGGTVTVKAGKHELTLKESAPGVYRAGPFEPSVGSIPLTVSINTALASGQMVADLVVAPNTPAQTVESRLRSLWYGLGLVAVAGLGVLAWRSRRRPLPPLAGTPGTA</sequence>
<evidence type="ECO:0000256" key="2">
    <source>
        <dbReference type="SAM" id="SignalP"/>
    </source>
</evidence>
<dbReference type="Proteomes" id="UP000277007">
    <property type="component" value="Unassembled WGS sequence"/>
</dbReference>
<proteinExistence type="predicted"/>
<organism evidence="3 4">
    <name type="scientific">Azospirillum griseum</name>
    <dbReference type="NCBI Taxonomy" id="2496639"/>
    <lineage>
        <taxon>Bacteria</taxon>
        <taxon>Pseudomonadati</taxon>
        <taxon>Pseudomonadota</taxon>
        <taxon>Alphaproteobacteria</taxon>
        <taxon>Rhodospirillales</taxon>
        <taxon>Azospirillaceae</taxon>
        <taxon>Azospirillum</taxon>
    </lineage>
</organism>
<keyword evidence="4" id="KW-1185">Reference proteome</keyword>
<keyword evidence="1" id="KW-1133">Transmembrane helix</keyword>
<name>A0A431VIN9_9PROT</name>
<gene>
    <name evidence="3" type="ORF">EJ903_08820</name>
</gene>
<keyword evidence="1" id="KW-0472">Membrane</keyword>
<reference evidence="3 4" key="1">
    <citation type="submission" date="2018-12" db="EMBL/GenBank/DDBJ databases">
        <authorList>
            <person name="Yang Y."/>
        </authorList>
    </citation>
    <scope>NUCLEOTIDE SEQUENCE [LARGE SCALE GENOMIC DNA]</scope>
    <source>
        <strain evidence="3 4">L-25-5w-1</strain>
    </source>
</reference>
<protein>
    <submittedName>
        <fullName evidence="3">Uncharacterized protein</fullName>
    </submittedName>
</protein>
<dbReference type="RefSeq" id="WP_126614225.1">
    <property type="nucleotide sequence ID" value="NZ_JBHUCY010000003.1"/>
</dbReference>
<feature type="transmembrane region" description="Helical" evidence="1">
    <location>
        <begin position="152"/>
        <end position="170"/>
    </location>
</feature>
<dbReference type="EMBL" id="RXMA01000006">
    <property type="protein sequence ID" value="RTR21498.1"/>
    <property type="molecule type" value="Genomic_DNA"/>
</dbReference>
<accession>A0A431VIN9</accession>
<evidence type="ECO:0000256" key="1">
    <source>
        <dbReference type="SAM" id="Phobius"/>
    </source>
</evidence>
<feature type="signal peptide" evidence="2">
    <location>
        <begin position="1"/>
        <end position="29"/>
    </location>
</feature>
<dbReference type="AlphaFoldDB" id="A0A431VIN9"/>
<dbReference type="OrthoDB" id="7308118at2"/>
<keyword evidence="2" id="KW-0732">Signal</keyword>